<organism evidence="1 2">
    <name type="scientific">Bacillus cereus</name>
    <dbReference type="NCBI Taxonomy" id="1396"/>
    <lineage>
        <taxon>Bacteria</taxon>
        <taxon>Bacillati</taxon>
        <taxon>Bacillota</taxon>
        <taxon>Bacilli</taxon>
        <taxon>Bacillales</taxon>
        <taxon>Bacillaceae</taxon>
        <taxon>Bacillus</taxon>
        <taxon>Bacillus cereus group</taxon>
    </lineage>
</organism>
<dbReference type="EMBL" id="LJKA01000011">
    <property type="protein sequence ID" value="KZD40128.1"/>
    <property type="molecule type" value="Genomic_DNA"/>
</dbReference>
<gene>
    <name evidence="1" type="ORF">B4082_0796</name>
</gene>
<name>A0A161TEM9_BACCE</name>
<dbReference type="Gene3D" id="3.40.630.30">
    <property type="match status" value="1"/>
</dbReference>
<proteinExistence type="predicted"/>
<dbReference type="PATRIC" id="fig|1396.539.peg.3628"/>
<reference evidence="1 2" key="1">
    <citation type="submission" date="2015-09" db="EMBL/GenBank/DDBJ databases">
        <title>Bacillus cereus food isolates.</title>
        <authorList>
            <person name="Boekhorst J."/>
        </authorList>
    </citation>
    <scope>NUCLEOTIDE SEQUENCE [LARGE SCALE GENOMIC DNA]</scope>
    <source>
        <strain evidence="1 2">B4082</strain>
    </source>
</reference>
<keyword evidence="1" id="KW-0808">Transferase</keyword>
<accession>A0A161TEM9</accession>
<evidence type="ECO:0000313" key="1">
    <source>
        <dbReference type="EMBL" id="KZD40128.1"/>
    </source>
</evidence>
<dbReference type="Proteomes" id="UP000076501">
    <property type="component" value="Unassembled WGS sequence"/>
</dbReference>
<comment type="caution">
    <text evidence="1">The sequence shown here is derived from an EMBL/GenBank/DDBJ whole genome shotgun (WGS) entry which is preliminary data.</text>
</comment>
<protein>
    <submittedName>
        <fullName evidence="1">Ribosomal-protein-alanine acetyltransferase</fullName>
    </submittedName>
</protein>
<dbReference type="GO" id="GO:0016740">
    <property type="term" value="F:transferase activity"/>
    <property type="evidence" value="ECO:0007669"/>
    <property type="project" value="UniProtKB-KW"/>
</dbReference>
<dbReference type="AlphaFoldDB" id="A0A161TEM9"/>
<sequence>MSKEEENDYIGQLILHWGQYNLGVWLLFNSKIGKFLECCCLRKVNEACEIEIMYLFNPEYRGN</sequence>
<evidence type="ECO:0000313" key="2">
    <source>
        <dbReference type="Proteomes" id="UP000076501"/>
    </source>
</evidence>